<keyword evidence="6" id="KW-0687">Ribonucleoprotein</keyword>
<keyword evidence="4" id="KW-0479">Metal-binding</keyword>
<organism evidence="8 9">
    <name type="scientific">Littorina saxatilis</name>
    <dbReference type="NCBI Taxonomy" id="31220"/>
    <lineage>
        <taxon>Eukaryota</taxon>
        <taxon>Metazoa</taxon>
        <taxon>Spiralia</taxon>
        <taxon>Lophotrochozoa</taxon>
        <taxon>Mollusca</taxon>
        <taxon>Gastropoda</taxon>
        <taxon>Caenogastropoda</taxon>
        <taxon>Littorinimorpha</taxon>
        <taxon>Littorinoidea</taxon>
        <taxon>Littorinidae</taxon>
        <taxon>Littorina</taxon>
    </lineage>
</organism>
<keyword evidence="5" id="KW-0694">RNA-binding</keyword>
<keyword evidence="9" id="KW-1185">Reference proteome</keyword>
<dbReference type="InterPro" id="IPR036465">
    <property type="entry name" value="vWFA_dom_sf"/>
</dbReference>
<dbReference type="Gene3D" id="3.40.50.410">
    <property type="entry name" value="von Willebrand factor, type A domain"/>
    <property type="match status" value="2"/>
</dbReference>
<dbReference type="Proteomes" id="UP001374579">
    <property type="component" value="Unassembled WGS sequence"/>
</dbReference>
<dbReference type="PANTHER" id="PTHR14202">
    <property type="entry name" value="60 KDA RIBONUCLEOPROTEIN SSA/RO"/>
    <property type="match status" value="1"/>
</dbReference>
<dbReference type="PANTHER" id="PTHR14202:SF0">
    <property type="entry name" value="RNA-BINDING PROTEIN RO60"/>
    <property type="match status" value="1"/>
</dbReference>
<dbReference type="InterPro" id="IPR056800">
    <property type="entry name" value="vWA_Ro60"/>
</dbReference>
<name>A0AAN9B2C6_9CAEN</name>
<dbReference type="PROSITE" id="PS50988">
    <property type="entry name" value="TROVE"/>
    <property type="match status" value="1"/>
</dbReference>
<dbReference type="InterPro" id="IPR040322">
    <property type="entry name" value="TROVE2"/>
</dbReference>
<feature type="domain" description="TROVE" evidence="7">
    <location>
        <begin position="46"/>
        <end position="429"/>
    </location>
</feature>
<protein>
    <recommendedName>
        <fullName evidence="7">TROVE domain-containing protein</fullName>
    </recommendedName>
</protein>
<comment type="subcellular location">
    <subcellularLocation>
        <location evidence="1">Cytoplasm</location>
    </subcellularLocation>
</comment>
<evidence type="ECO:0000313" key="9">
    <source>
        <dbReference type="Proteomes" id="UP001374579"/>
    </source>
</evidence>
<dbReference type="GO" id="GO:1990904">
    <property type="term" value="C:ribonucleoprotein complex"/>
    <property type="evidence" value="ECO:0007669"/>
    <property type="project" value="UniProtKB-KW"/>
</dbReference>
<dbReference type="InterPro" id="IPR037214">
    <property type="entry name" value="TROVE_dom_sf"/>
</dbReference>
<evidence type="ECO:0000256" key="6">
    <source>
        <dbReference type="ARBA" id="ARBA00023274"/>
    </source>
</evidence>
<proteinExistence type="inferred from homology"/>
<evidence type="ECO:0000256" key="4">
    <source>
        <dbReference type="ARBA" id="ARBA00022723"/>
    </source>
</evidence>
<dbReference type="EMBL" id="JBAMIC010000013">
    <property type="protein sequence ID" value="KAK7097935.1"/>
    <property type="molecule type" value="Genomic_DNA"/>
</dbReference>
<dbReference type="SUPFAM" id="SSF140864">
    <property type="entry name" value="TROVE domain-like"/>
    <property type="match status" value="1"/>
</dbReference>
<dbReference type="Pfam" id="PF25045">
    <property type="entry name" value="vWA_Ro60"/>
    <property type="match status" value="1"/>
</dbReference>
<keyword evidence="3" id="KW-0963">Cytoplasm</keyword>
<comment type="caution">
    <text evidence="8">The sequence shown here is derived from an EMBL/GenBank/DDBJ whole genome shotgun (WGS) entry which is preliminary data.</text>
</comment>
<dbReference type="GO" id="GO:0003723">
    <property type="term" value="F:RNA binding"/>
    <property type="evidence" value="ECO:0007669"/>
    <property type="project" value="UniProtKB-KW"/>
</dbReference>
<evidence type="ECO:0000259" key="7">
    <source>
        <dbReference type="PROSITE" id="PS50988"/>
    </source>
</evidence>
<dbReference type="SUPFAM" id="SSF53300">
    <property type="entry name" value="vWA-like"/>
    <property type="match status" value="1"/>
</dbReference>
<comment type="similarity">
    <text evidence="2">Belongs to the Ro 60 kDa family.</text>
</comment>
<evidence type="ECO:0000256" key="1">
    <source>
        <dbReference type="ARBA" id="ARBA00004496"/>
    </source>
</evidence>
<dbReference type="AlphaFoldDB" id="A0AAN9B2C6"/>
<dbReference type="InterPro" id="IPR008858">
    <property type="entry name" value="TROVE_dom"/>
</dbReference>
<reference evidence="8 9" key="1">
    <citation type="submission" date="2024-02" db="EMBL/GenBank/DDBJ databases">
        <title>Chromosome-scale genome assembly of the rough periwinkle Littorina saxatilis.</title>
        <authorList>
            <person name="De Jode A."/>
            <person name="Faria R."/>
            <person name="Formenti G."/>
            <person name="Sims Y."/>
            <person name="Smith T.P."/>
            <person name="Tracey A."/>
            <person name="Wood J.M.D."/>
            <person name="Zagrodzka Z.B."/>
            <person name="Johannesson K."/>
            <person name="Butlin R.K."/>
            <person name="Leder E.H."/>
        </authorList>
    </citation>
    <scope>NUCLEOTIDE SEQUENCE [LARGE SCALE GENOMIC DNA]</scope>
    <source>
        <strain evidence="8">Snail1</strain>
        <tissue evidence="8">Muscle</tissue>
    </source>
</reference>
<gene>
    <name evidence="8" type="ORF">V1264_004839</name>
</gene>
<accession>A0AAN9B2C6</accession>
<evidence type="ECO:0000313" key="8">
    <source>
        <dbReference type="EMBL" id="KAK7097935.1"/>
    </source>
</evidence>
<dbReference type="GO" id="GO:0046872">
    <property type="term" value="F:metal ion binding"/>
    <property type="evidence" value="ECO:0007669"/>
    <property type="project" value="UniProtKB-KW"/>
</dbReference>
<evidence type="ECO:0000256" key="2">
    <source>
        <dbReference type="ARBA" id="ARBA00007814"/>
    </source>
</evidence>
<dbReference type="GO" id="GO:0005737">
    <property type="term" value="C:cytoplasm"/>
    <property type="evidence" value="ECO:0007669"/>
    <property type="project" value="UniProtKB-SubCell"/>
</dbReference>
<evidence type="ECO:0000256" key="3">
    <source>
        <dbReference type="ARBA" id="ARBA00022490"/>
    </source>
</evidence>
<sequence>MAAVHLQQVRYQALVVENEKENKDKRWIVPPSNDVDMVSPGQRGGTDLHGNVLAFSLSDDQRLIRFLVLGADGGTFYSTPKELKEENAACITRFIERGEGQMVIEKVLEVTRNGRAIRMNASLLALAMCCRSSDKETRAAGYRAIGDVCNIPTHLFNLVALLEKQGSTTGWGRGLRKAVSQWYNQHANNPRRLAMLVTKYRQRDGWSHRDLLRLSHLTPGNVVLGFILRYTVKGLEEAKKYYLEDGHADSNDPNLRRIVDYLEAVEEVRLIPPPPPQKRKIMEGHENVEEPMVIDSKLRVKVDRAVELIEKHDLVREHLPTFLLSVADVWSSLLDKIPFNALLRNLAKMTSTGVLNVEENLQKVFEKLENLEALKYSKVHPYNILTAWHIYREGKGVKGRLRWLPNPKLVVALEKAFYASFGIVTPTHKRILIALDVSGSMTWETNRGSGITPRVGSVAMSLVTMAAETNVDVVGFSDELRVLDIDKNKKLEEAVDYINNIPMGSTDCSLPMLWAAQTNRQYDAFIIYTDCETWYSRMQPVEALRLYRQQSGITNARLAVVGMASNGFTLADPADLYMMDVVGFDAEAPAALQEFISGSLESVSKVD</sequence>
<evidence type="ECO:0000256" key="5">
    <source>
        <dbReference type="ARBA" id="ARBA00022884"/>
    </source>
</evidence>
<dbReference type="Pfam" id="PF05731">
    <property type="entry name" value="TROVE"/>
    <property type="match status" value="1"/>
</dbReference>